<name>A0A1Q8SQ69_9GAMM</name>
<dbReference type="EMBL" id="MSDO01000020">
    <property type="protein sequence ID" value="OLO03547.1"/>
    <property type="molecule type" value="Genomic_DNA"/>
</dbReference>
<dbReference type="Pfam" id="PF09835">
    <property type="entry name" value="DUF2062"/>
    <property type="match status" value="1"/>
</dbReference>
<dbReference type="RefSeq" id="WP_075570647.1">
    <property type="nucleotide sequence ID" value="NZ_MSDO01000020.1"/>
</dbReference>
<dbReference type="OrthoDB" id="9786029at2"/>
<evidence type="ECO:0000313" key="4">
    <source>
        <dbReference type="Proteomes" id="UP000186878"/>
    </source>
</evidence>
<proteinExistence type="predicted"/>
<reference evidence="3 4" key="1">
    <citation type="submission" date="2016-12" db="EMBL/GenBank/DDBJ databases">
        <title>Draft genome sequences of strains Salinicola socius SMB35, Salinicola sp. MH3R3-1 and Chromohalobacter sp. SMB17 from the Verkhnekamsk potash mining region of Russia.</title>
        <authorList>
            <person name="Mavrodi D.V."/>
            <person name="Olsson B.E."/>
            <person name="Korsakova E.S."/>
            <person name="Pyankova A."/>
            <person name="Mavrodi O.V."/>
            <person name="Plotnikova E.G."/>
        </authorList>
    </citation>
    <scope>NUCLEOTIDE SEQUENCE [LARGE SCALE GENOMIC DNA]</scope>
    <source>
        <strain evidence="3 4">SMB35</strain>
    </source>
</reference>
<keyword evidence="1" id="KW-1133">Transmembrane helix</keyword>
<sequence length="176" mass="20667">MSRRWLQRYIPSQERLQRTRSLRFMHHMLDDPAMWVLSRHSVANACMVGLFAAMLPIPCQMLLAAFGAYCFRGNLPLSVSLVWLTNPLTMPVVFYFNYRVGAWVMDYPARAVPDHITTMWIAEQMAHIIFPLAVGSVIVGLALAFVSNVLVRLIWRWQISRSWRRRAKRRQRRQKH</sequence>
<dbReference type="GO" id="GO:0005524">
    <property type="term" value="F:ATP binding"/>
    <property type="evidence" value="ECO:0007669"/>
    <property type="project" value="UniProtKB-KW"/>
</dbReference>
<feature type="transmembrane region" description="Helical" evidence="1">
    <location>
        <begin position="128"/>
        <end position="155"/>
    </location>
</feature>
<keyword evidence="1" id="KW-0472">Membrane</keyword>
<evidence type="ECO:0000256" key="1">
    <source>
        <dbReference type="SAM" id="Phobius"/>
    </source>
</evidence>
<dbReference type="PANTHER" id="PTHR40547:SF1">
    <property type="entry name" value="SLL0298 PROTEIN"/>
    <property type="match status" value="1"/>
</dbReference>
<feature type="domain" description="DUF2062" evidence="2">
    <location>
        <begin position="22"/>
        <end position="164"/>
    </location>
</feature>
<gene>
    <name evidence="3" type="ORF">BTW07_13195</name>
</gene>
<organism evidence="3 4">
    <name type="scientific">Salinicola socius</name>
    <dbReference type="NCBI Taxonomy" id="404433"/>
    <lineage>
        <taxon>Bacteria</taxon>
        <taxon>Pseudomonadati</taxon>
        <taxon>Pseudomonadota</taxon>
        <taxon>Gammaproteobacteria</taxon>
        <taxon>Oceanospirillales</taxon>
        <taxon>Halomonadaceae</taxon>
        <taxon>Salinicola</taxon>
    </lineage>
</organism>
<dbReference type="InterPro" id="IPR018639">
    <property type="entry name" value="DUF2062"/>
</dbReference>
<comment type="caution">
    <text evidence="3">The sequence shown here is derived from an EMBL/GenBank/DDBJ whole genome shotgun (WGS) entry which is preliminary data.</text>
</comment>
<dbReference type="PANTHER" id="PTHR40547">
    <property type="entry name" value="SLL0298 PROTEIN"/>
    <property type="match status" value="1"/>
</dbReference>
<keyword evidence="1" id="KW-0812">Transmembrane</keyword>
<dbReference type="Proteomes" id="UP000186878">
    <property type="component" value="Unassembled WGS sequence"/>
</dbReference>
<keyword evidence="4" id="KW-1185">Reference proteome</keyword>
<dbReference type="STRING" id="404433.BTW07_13195"/>
<evidence type="ECO:0000259" key="2">
    <source>
        <dbReference type="Pfam" id="PF09835"/>
    </source>
</evidence>
<dbReference type="AlphaFoldDB" id="A0A1Q8SQ69"/>
<feature type="transmembrane region" description="Helical" evidence="1">
    <location>
        <begin position="42"/>
        <end position="69"/>
    </location>
</feature>
<evidence type="ECO:0000313" key="3">
    <source>
        <dbReference type="EMBL" id="OLO03547.1"/>
    </source>
</evidence>
<accession>A0A1Q8SQ69</accession>
<keyword evidence="3" id="KW-0067">ATP-binding</keyword>
<protein>
    <submittedName>
        <fullName evidence="3">ATP-binding protein</fullName>
    </submittedName>
</protein>
<keyword evidence="3" id="KW-0547">Nucleotide-binding</keyword>